<feature type="region of interest" description="Disordered" evidence="1">
    <location>
        <begin position="395"/>
        <end position="421"/>
    </location>
</feature>
<feature type="region of interest" description="Disordered" evidence="1">
    <location>
        <begin position="113"/>
        <end position="157"/>
    </location>
</feature>
<evidence type="ECO:0000313" key="2">
    <source>
        <dbReference type="EMBL" id="GAA0171162.1"/>
    </source>
</evidence>
<protein>
    <submittedName>
        <fullName evidence="2">Uncharacterized protein</fullName>
    </submittedName>
</protein>
<organism evidence="2 3">
    <name type="scientific">Lithospermum erythrorhizon</name>
    <name type="common">Purple gromwell</name>
    <name type="synonym">Lithospermum officinale var. erythrorhizon</name>
    <dbReference type="NCBI Taxonomy" id="34254"/>
    <lineage>
        <taxon>Eukaryota</taxon>
        <taxon>Viridiplantae</taxon>
        <taxon>Streptophyta</taxon>
        <taxon>Embryophyta</taxon>
        <taxon>Tracheophyta</taxon>
        <taxon>Spermatophyta</taxon>
        <taxon>Magnoliopsida</taxon>
        <taxon>eudicotyledons</taxon>
        <taxon>Gunneridae</taxon>
        <taxon>Pentapetalae</taxon>
        <taxon>asterids</taxon>
        <taxon>lamiids</taxon>
        <taxon>Boraginales</taxon>
        <taxon>Boraginaceae</taxon>
        <taxon>Boraginoideae</taxon>
        <taxon>Lithospermeae</taxon>
        <taxon>Lithospermum</taxon>
    </lineage>
</organism>
<proteinExistence type="predicted"/>
<dbReference type="Proteomes" id="UP001454036">
    <property type="component" value="Unassembled WGS sequence"/>
</dbReference>
<accession>A0AAV3R9Y8</accession>
<sequence length="421" mass="48058">MSDKLGKVAEERWHAMWCFVKGGMDERVPQVWTPLQSAKRAKFPLTNEMSVNLAKLRRIFRHIMHWKLFCDKGVLIGAGHGSPQFHYNLWNEREEALVIKKVEVVQRTASSLDPSLTTVPQDSSSHTPKTASLSAKRPAACEESPPQGKKGKTSTEAVERPAFPEILDLTEEGVVLTASPLRSLFQRLRLTLWRGQVVDGKTTFKSNLESFHSLKPLVLERVCNEFDRAPDPLEVCGAMYKHLIKAANVGYAFLRRADRLDDENRDLQSHVPSNEVRVKELKVELVKVKKELDYDRRITITLNSEKKKLVDNALELCKKLEEKQLWAVVVSFKSSSEFENILSRVVEDFMESPEFHLALGCNAAYRVCNFVKKYKEKYPTLRSDYEEFQEGYDPSWFEDLSLDPPSSDEDEAAPDEAAPKD</sequence>
<evidence type="ECO:0000256" key="1">
    <source>
        <dbReference type="SAM" id="MobiDB-lite"/>
    </source>
</evidence>
<gene>
    <name evidence="2" type="ORF">LIER_25260</name>
</gene>
<evidence type="ECO:0000313" key="3">
    <source>
        <dbReference type="Proteomes" id="UP001454036"/>
    </source>
</evidence>
<dbReference type="EMBL" id="BAABME010007555">
    <property type="protein sequence ID" value="GAA0171162.1"/>
    <property type="molecule type" value="Genomic_DNA"/>
</dbReference>
<name>A0AAV3R9Y8_LITER</name>
<keyword evidence="3" id="KW-1185">Reference proteome</keyword>
<dbReference type="AlphaFoldDB" id="A0AAV3R9Y8"/>
<reference evidence="2 3" key="1">
    <citation type="submission" date="2024-01" db="EMBL/GenBank/DDBJ databases">
        <title>The complete chloroplast genome sequence of Lithospermum erythrorhizon: insights into the phylogenetic relationship among Boraginaceae species and the maternal lineages of purple gromwells.</title>
        <authorList>
            <person name="Okada T."/>
            <person name="Watanabe K."/>
        </authorList>
    </citation>
    <scope>NUCLEOTIDE SEQUENCE [LARGE SCALE GENOMIC DNA]</scope>
</reference>
<feature type="compositionally biased region" description="Polar residues" evidence="1">
    <location>
        <begin position="113"/>
        <end position="133"/>
    </location>
</feature>
<comment type="caution">
    <text evidence="2">The sequence shown here is derived from an EMBL/GenBank/DDBJ whole genome shotgun (WGS) entry which is preliminary data.</text>
</comment>